<dbReference type="Proteomes" id="UP001162060">
    <property type="component" value="Unassembled WGS sequence"/>
</dbReference>
<evidence type="ECO:0000313" key="2">
    <source>
        <dbReference type="EMBL" id="CAK7936954.1"/>
    </source>
</evidence>
<dbReference type="InterPro" id="IPR039875">
    <property type="entry name" value="LENG1-like"/>
</dbReference>
<feature type="region of interest" description="Disordered" evidence="1">
    <location>
        <begin position="202"/>
        <end position="259"/>
    </location>
</feature>
<feature type="compositionally biased region" description="Basic and acidic residues" evidence="1">
    <location>
        <begin position="37"/>
        <end position="52"/>
    </location>
</feature>
<sequence length="259" mass="30919">MGGGGLRILPHKTWHVWRRDNIERVLKDERTHEEKRFDMDVKERRREQERRAQQLTAKGPATTQTQVKHVNLFELEEVQARGRDGTQDKKEKKKETLQRYGQLSWYAQPEKARKALTSRQERQKKRNLELADPLREMRPKEEQAQRLVLSLTLLEEEKEGRCRRNVVRAGPGGSDIRKYSGNYDYLSTSRDSKERNRLCRAEVEEEGRADEALKKHSKYRAKKRKREHCRNETSLEDLRQERKDREASERRRAEKLVYG</sequence>
<dbReference type="PANTHER" id="PTHR22093">
    <property type="entry name" value="LEUKOCYTE RECEPTOR CLUSTER LRC MEMBER 1"/>
    <property type="match status" value="1"/>
</dbReference>
<feature type="compositionally biased region" description="Basic residues" evidence="1">
    <location>
        <begin position="215"/>
        <end position="228"/>
    </location>
</feature>
<feature type="compositionally biased region" description="Basic and acidic residues" evidence="1">
    <location>
        <begin position="79"/>
        <end position="97"/>
    </location>
</feature>
<evidence type="ECO:0000256" key="1">
    <source>
        <dbReference type="SAM" id="MobiDB-lite"/>
    </source>
</evidence>
<proteinExistence type="predicted"/>
<protein>
    <recommendedName>
        <fullName evidence="4">CBF1-interacting co-repressor CIR N-terminal domain-containing protein</fullName>
    </recommendedName>
</protein>
<comment type="caution">
    <text evidence="2">The sequence shown here is derived from an EMBL/GenBank/DDBJ whole genome shotgun (WGS) entry which is preliminary data.</text>
</comment>
<dbReference type="PANTHER" id="PTHR22093:SF0">
    <property type="entry name" value="LEUKOCYTE RECEPTOR CLUSTER MEMBER 1"/>
    <property type="match status" value="1"/>
</dbReference>
<dbReference type="EMBL" id="CAKLBY020000226">
    <property type="protein sequence ID" value="CAK7936954.1"/>
    <property type="molecule type" value="Genomic_DNA"/>
</dbReference>
<feature type="compositionally biased region" description="Basic and acidic residues" evidence="1">
    <location>
        <begin position="229"/>
        <end position="259"/>
    </location>
</feature>
<feature type="region of interest" description="Disordered" evidence="1">
    <location>
        <begin position="37"/>
        <end position="64"/>
    </location>
</feature>
<accession>A0AAV1UQP6</accession>
<feature type="region of interest" description="Disordered" evidence="1">
    <location>
        <begin position="79"/>
        <end position="128"/>
    </location>
</feature>
<organism evidence="2 3">
    <name type="scientific">Peronospora matthiolae</name>
    <dbReference type="NCBI Taxonomy" id="2874970"/>
    <lineage>
        <taxon>Eukaryota</taxon>
        <taxon>Sar</taxon>
        <taxon>Stramenopiles</taxon>
        <taxon>Oomycota</taxon>
        <taxon>Peronosporomycetes</taxon>
        <taxon>Peronosporales</taxon>
        <taxon>Peronosporaceae</taxon>
        <taxon>Peronospora</taxon>
    </lineage>
</organism>
<reference evidence="2" key="1">
    <citation type="submission" date="2024-01" db="EMBL/GenBank/DDBJ databases">
        <authorList>
            <person name="Webb A."/>
        </authorList>
    </citation>
    <scope>NUCLEOTIDE SEQUENCE</scope>
    <source>
        <strain evidence="2">Pm1</strain>
    </source>
</reference>
<evidence type="ECO:0000313" key="3">
    <source>
        <dbReference type="Proteomes" id="UP001162060"/>
    </source>
</evidence>
<evidence type="ECO:0008006" key="4">
    <source>
        <dbReference type="Google" id="ProtNLM"/>
    </source>
</evidence>
<name>A0AAV1UQP6_9STRA</name>
<dbReference type="AlphaFoldDB" id="A0AAV1UQP6"/>
<gene>
    <name evidence="2" type="ORF">PM001_LOCUS22104</name>
</gene>